<name>A0AAW2QH93_SESRA</name>
<dbReference type="PANTHER" id="PTHR36607:SF20">
    <property type="entry name" value="AMINOTRANSFERASE-LIKE PLANT MOBILE DOMAIN-CONTAINING PROTEIN"/>
    <property type="match status" value="1"/>
</dbReference>
<evidence type="ECO:0000313" key="2">
    <source>
        <dbReference type="EMBL" id="KAL0367110.1"/>
    </source>
</evidence>
<keyword evidence="1" id="KW-0472">Membrane</keyword>
<keyword evidence="1" id="KW-1133">Transmembrane helix</keyword>
<sequence length="129" mass="14718">MQLPHNKAGKVRASTFKVASKMGHGECFSLAIPVLASIYRGLRNMSTSTNLFEFLAVFLIHYVYGWIGRYLQTHFPPKLEPIEAQMVNYAGENMAKHFEPTEARDLFHCINPLRLLNVHSSLRPKFVGR</sequence>
<keyword evidence="1" id="KW-0812">Transmembrane</keyword>
<reference evidence="2" key="2">
    <citation type="journal article" date="2024" name="Plant">
        <title>Genomic evolution and insights into agronomic trait innovations of Sesamum species.</title>
        <authorList>
            <person name="Miao H."/>
            <person name="Wang L."/>
            <person name="Qu L."/>
            <person name="Liu H."/>
            <person name="Sun Y."/>
            <person name="Le M."/>
            <person name="Wang Q."/>
            <person name="Wei S."/>
            <person name="Zheng Y."/>
            <person name="Lin W."/>
            <person name="Duan Y."/>
            <person name="Cao H."/>
            <person name="Xiong S."/>
            <person name="Wang X."/>
            <person name="Wei L."/>
            <person name="Li C."/>
            <person name="Ma Q."/>
            <person name="Ju M."/>
            <person name="Zhao R."/>
            <person name="Li G."/>
            <person name="Mu C."/>
            <person name="Tian Q."/>
            <person name="Mei H."/>
            <person name="Zhang T."/>
            <person name="Gao T."/>
            <person name="Zhang H."/>
        </authorList>
    </citation>
    <scope>NUCLEOTIDE SEQUENCE</scope>
    <source>
        <strain evidence="2">G02</strain>
    </source>
</reference>
<evidence type="ECO:0000256" key="1">
    <source>
        <dbReference type="SAM" id="Phobius"/>
    </source>
</evidence>
<gene>
    <name evidence="2" type="ORF">Sradi_3601100</name>
</gene>
<feature type="transmembrane region" description="Helical" evidence="1">
    <location>
        <begin position="51"/>
        <end position="71"/>
    </location>
</feature>
<reference evidence="2" key="1">
    <citation type="submission" date="2020-06" db="EMBL/GenBank/DDBJ databases">
        <authorList>
            <person name="Li T."/>
            <person name="Hu X."/>
            <person name="Zhang T."/>
            <person name="Song X."/>
            <person name="Zhang H."/>
            <person name="Dai N."/>
            <person name="Sheng W."/>
            <person name="Hou X."/>
            <person name="Wei L."/>
        </authorList>
    </citation>
    <scope>NUCLEOTIDE SEQUENCE</scope>
    <source>
        <strain evidence="2">G02</strain>
        <tissue evidence="2">Leaf</tissue>
    </source>
</reference>
<comment type="caution">
    <text evidence="2">The sequence shown here is derived from an EMBL/GenBank/DDBJ whole genome shotgun (WGS) entry which is preliminary data.</text>
</comment>
<dbReference type="PANTHER" id="PTHR36607">
    <property type="entry name" value="1,2-DIHYDROXY-3-KETO-5-METHYLTHIOPENTENE DIOXYGENASE 4"/>
    <property type="match status" value="1"/>
</dbReference>
<protein>
    <submittedName>
        <fullName evidence="2">Uncharacterized protein</fullName>
    </submittedName>
</protein>
<dbReference type="EMBL" id="JACGWJ010000015">
    <property type="protein sequence ID" value="KAL0367110.1"/>
    <property type="molecule type" value="Genomic_DNA"/>
</dbReference>
<organism evidence="2">
    <name type="scientific">Sesamum radiatum</name>
    <name type="common">Black benniseed</name>
    <dbReference type="NCBI Taxonomy" id="300843"/>
    <lineage>
        <taxon>Eukaryota</taxon>
        <taxon>Viridiplantae</taxon>
        <taxon>Streptophyta</taxon>
        <taxon>Embryophyta</taxon>
        <taxon>Tracheophyta</taxon>
        <taxon>Spermatophyta</taxon>
        <taxon>Magnoliopsida</taxon>
        <taxon>eudicotyledons</taxon>
        <taxon>Gunneridae</taxon>
        <taxon>Pentapetalae</taxon>
        <taxon>asterids</taxon>
        <taxon>lamiids</taxon>
        <taxon>Lamiales</taxon>
        <taxon>Pedaliaceae</taxon>
        <taxon>Sesamum</taxon>
    </lineage>
</organism>
<proteinExistence type="predicted"/>
<accession>A0AAW2QH93</accession>
<dbReference type="AlphaFoldDB" id="A0AAW2QH93"/>